<dbReference type="STRING" id="1715989.NITINOP_2156"/>
<dbReference type="AlphaFoldDB" id="A0A0S4KV99"/>
<proteinExistence type="inferred from homology"/>
<keyword evidence="3" id="KW-1005">Bacterial flagellum biogenesis</keyword>
<dbReference type="SUPFAM" id="SSF140566">
    <property type="entry name" value="FlgN-like"/>
    <property type="match status" value="1"/>
</dbReference>
<comment type="function">
    <text evidence="1">Required for the efficient initiation of filament assembly.</text>
</comment>
<comment type="similarity">
    <text evidence="2">Belongs to the FlgN family.</text>
</comment>
<keyword evidence="5" id="KW-1185">Reference proteome</keyword>
<dbReference type="Pfam" id="PF05130">
    <property type="entry name" value="FlgN"/>
    <property type="match status" value="1"/>
</dbReference>
<evidence type="ECO:0008006" key="6">
    <source>
        <dbReference type="Google" id="ProtNLM"/>
    </source>
</evidence>
<evidence type="ECO:0000256" key="2">
    <source>
        <dbReference type="ARBA" id="ARBA00007703"/>
    </source>
</evidence>
<dbReference type="Gene3D" id="1.20.58.300">
    <property type="entry name" value="FlgN-like"/>
    <property type="match status" value="1"/>
</dbReference>
<sequence length="174" mass="19173">MEGAWKNMSSHTPTPADLSRLLDQGEAACRALLKTLEDERQAVRSLAIEKLHSINGERLTLLESLQRLAREADESLRDLVARRGFPRPTSWQAVLDRLAPEEAGELRARHRSLVEAAESVREGLRRNGDLVDAIRTMIDQALSAGSAAVQERQGYGSDGRRASVAANGFLYQQG</sequence>
<dbReference type="GO" id="GO:0044780">
    <property type="term" value="P:bacterial-type flagellum assembly"/>
    <property type="evidence" value="ECO:0007669"/>
    <property type="project" value="InterPro"/>
</dbReference>
<dbReference type="EMBL" id="LN885086">
    <property type="protein sequence ID" value="CUQ67128.1"/>
    <property type="molecule type" value="Genomic_DNA"/>
</dbReference>
<evidence type="ECO:0000256" key="1">
    <source>
        <dbReference type="ARBA" id="ARBA00002397"/>
    </source>
</evidence>
<name>A0A0S4KV99_9BACT</name>
<organism evidence="4 5">
    <name type="scientific">Candidatus Nitrospira inopinata</name>
    <dbReference type="NCBI Taxonomy" id="1715989"/>
    <lineage>
        <taxon>Bacteria</taxon>
        <taxon>Pseudomonadati</taxon>
        <taxon>Nitrospirota</taxon>
        <taxon>Nitrospiria</taxon>
        <taxon>Nitrospirales</taxon>
        <taxon>Nitrospiraceae</taxon>
        <taxon>Nitrospira</taxon>
    </lineage>
</organism>
<gene>
    <name evidence="4" type="ORF">NITINOP_2156</name>
</gene>
<dbReference type="Proteomes" id="UP000066284">
    <property type="component" value="Chromosome 1"/>
</dbReference>
<protein>
    <recommendedName>
        <fullName evidence="6">FlgN protein</fullName>
    </recommendedName>
</protein>
<dbReference type="KEGG" id="nio:NITINOP_2156"/>
<evidence type="ECO:0000313" key="4">
    <source>
        <dbReference type="EMBL" id="CUQ67128.1"/>
    </source>
</evidence>
<dbReference type="InterPro" id="IPR007809">
    <property type="entry name" value="FlgN-like"/>
</dbReference>
<dbReference type="InterPro" id="IPR036679">
    <property type="entry name" value="FlgN-like_sf"/>
</dbReference>
<evidence type="ECO:0000256" key="3">
    <source>
        <dbReference type="ARBA" id="ARBA00022795"/>
    </source>
</evidence>
<evidence type="ECO:0000313" key="5">
    <source>
        <dbReference type="Proteomes" id="UP000066284"/>
    </source>
</evidence>
<accession>A0A0S4KV99</accession>
<reference evidence="5" key="1">
    <citation type="submission" date="2015-09" db="EMBL/GenBank/DDBJ databases">
        <authorList>
            <person name="Daims H."/>
        </authorList>
    </citation>
    <scope>NUCLEOTIDE SEQUENCE [LARGE SCALE GENOMIC DNA]</scope>
</reference>